<gene>
    <name evidence="1" type="ORF">CDO81_04635</name>
</gene>
<keyword evidence="2" id="KW-1185">Reference proteome</keyword>
<dbReference type="AlphaFoldDB" id="A0A254NDB3"/>
<accession>A0A254NDB3</accession>
<dbReference type="Proteomes" id="UP000197446">
    <property type="component" value="Unassembled WGS sequence"/>
</dbReference>
<reference evidence="1 2" key="1">
    <citation type="journal article" date="2007" name="Int. J. Syst. Evol. Microbiol.">
        <title>Description of Pelomonas aquatica sp. nov. and Pelomonas puraquae sp. nov., isolated from industrial and haemodialysis water.</title>
        <authorList>
            <person name="Gomila M."/>
            <person name="Bowien B."/>
            <person name="Falsen E."/>
            <person name="Moore E.R."/>
            <person name="Lalucat J."/>
        </authorList>
    </citation>
    <scope>NUCLEOTIDE SEQUENCE [LARGE SCALE GENOMIC DNA]</scope>
    <source>
        <strain evidence="1 2">CCUG 52769</strain>
    </source>
</reference>
<proteinExistence type="predicted"/>
<organism evidence="1 2">
    <name type="scientific">Roseateles puraquae</name>
    <dbReference type="NCBI Taxonomy" id="431059"/>
    <lineage>
        <taxon>Bacteria</taxon>
        <taxon>Pseudomonadati</taxon>
        <taxon>Pseudomonadota</taxon>
        <taxon>Betaproteobacteria</taxon>
        <taxon>Burkholderiales</taxon>
        <taxon>Sphaerotilaceae</taxon>
        <taxon>Roseateles</taxon>
    </lineage>
</organism>
<dbReference type="RefSeq" id="WP_088481945.1">
    <property type="nucleotide sequence ID" value="NZ_NISI01000001.1"/>
</dbReference>
<dbReference type="EMBL" id="NISI01000001">
    <property type="protein sequence ID" value="OWR05740.1"/>
    <property type="molecule type" value="Genomic_DNA"/>
</dbReference>
<name>A0A254NDB3_9BURK</name>
<evidence type="ECO:0000313" key="2">
    <source>
        <dbReference type="Proteomes" id="UP000197446"/>
    </source>
</evidence>
<comment type="caution">
    <text evidence="1">The sequence shown here is derived from an EMBL/GenBank/DDBJ whole genome shotgun (WGS) entry which is preliminary data.</text>
</comment>
<sequence length="126" mass="13872">MSYAEKELAPGLVMHLCPRTMLGKGAKVTCAPQFMVQGFHFFLVLDVGAKRCRLAPLYSEPGHGRVAISTQGRTGHPLWLNGTFHYHVEQLWDVSKPVVRQAAKAAHDQSQPGVRNLLDPAFIPAV</sequence>
<evidence type="ECO:0000313" key="1">
    <source>
        <dbReference type="EMBL" id="OWR05740.1"/>
    </source>
</evidence>
<protein>
    <submittedName>
        <fullName evidence="1">Uncharacterized protein</fullName>
    </submittedName>
</protein>